<keyword evidence="10" id="KW-1185">Reference proteome</keyword>
<evidence type="ECO:0000256" key="6">
    <source>
        <dbReference type="ARBA" id="ARBA00022989"/>
    </source>
</evidence>
<comment type="subcellular location">
    <subcellularLocation>
        <location evidence="1">Cell membrane</location>
        <topology evidence="1">Multi-pass membrane protein</topology>
    </subcellularLocation>
</comment>
<dbReference type="PANTHER" id="PTHR34979">
    <property type="entry name" value="INNER MEMBRANE PROTEIN YGAZ"/>
    <property type="match status" value="1"/>
</dbReference>
<evidence type="ECO:0000256" key="4">
    <source>
        <dbReference type="ARBA" id="ARBA00022475"/>
    </source>
</evidence>
<dbReference type="PANTHER" id="PTHR34979:SF1">
    <property type="entry name" value="INNER MEMBRANE PROTEIN YGAZ"/>
    <property type="match status" value="1"/>
</dbReference>
<keyword evidence="7 8" id="KW-0472">Membrane</keyword>
<dbReference type="GO" id="GO:0005886">
    <property type="term" value="C:plasma membrane"/>
    <property type="evidence" value="ECO:0007669"/>
    <property type="project" value="UniProtKB-SubCell"/>
</dbReference>
<keyword evidence="4" id="KW-1003">Cell membrane</keyword>
<keyword evidence="5 8" id="KW-0812">Transmembrane</keyword>
<reference evidence="9" key="1">
    <citation type="submission" date="2021-01" db="EMBL/GenBank/DDBJ databases">
        <title>Genome public.</title>
        <authorList>
            <person name="Liu C."/>
            <person name="Sun Q."/>
        </authorList>
    </citation>
    <scope>NUCLEOTIDE SEQUENCE</scope>
    <source>
        <strain evidence="9">M6</strain>
    </source>
</reference>
<evidence type="ECO:0000256" key="3">
    <source>
        <dbReference type="ARBA" id="ARBA00022448"/>
    </source>
</evidence>
<keyword evidence="3" id="KW-0813">Transport</keyword>
<dbReference type="Pfam" id="PF03591">
    <property type="entry name" value="AzlC"/>
    <property type="match status" value="1"/>
</dbReference>
<keyword evidence="6 8" id="KW-1133">Transmembrane helix</keyword>
<evidence type="ECO:0000256" key="1">
    <source>
        <dbReference type="ARBA" id="ARBA00004651"/>
    </source>
</evidence>
<evidence type="ECO:0000256" key="2">
    <source>
        <dbReference type="ARBA" id="ARBA00010735"/>
    </source>
</evidence>
<comment type="caution">
    <text evidence="9">The sequence shown here is derived from an EMBL/GenBank/DDBJ whole genome shotgun (WGS) entry which is preliminary data.</text>
</comment>
<feature type="transmembrane region" description="Helical" evidence="8">
    <location>
        <begin position="127"/>
        <end position="148"/>
    </location>
</feature>
<dbReference type="AlphaFoldDB" id="A0A935C4M2"/>
<gene>
    <name evidence="9" type="ORF">JKK62_17100</name>
</gene>
<evidence type="ECO:0000256" key="5">
    <source>
        <dbReference type="ARBA" id="ARBA00022692"/>
    </source>
</evidence>
<feature type="transmembrane region" description="Helical" evidence="8">
    <location>
        <begin position="55"/>
        <end position="76"/>
    </location>
</feature>
<dbReference type="InterPro" id="IPR011606">
    <property type="entry name" value="Brnchd-chn_aa_trnsp_permease"/>
</dbReference>
<evidence type="ECO:0000256" key="8">
    <source>
        <dbReference type="SAM" id="Phobius"/>
    </source>
</evidence>
<evidence type="ECO:0000256" key="7">
    <source>
        <dbReference type="ARBA" id="ARBA00023136"/>
    </source>
</evidence>
<dbReference type="RefSeq" id="WP_186833510.1">
    <property type="nucleotide sequence ID" value="NZ_JAEQMG010000201.1"/>
</dbReference>
<dbReference type="GO" id="GO:1903785">
    <property type="term" value="P:L-valine transmembrane transport"/>
    <property type="evidence" value="ECO:0007669"/>
    <property type="project" value="TreeGrafter"/>
</dbReference>
<dbReference type="Proteomes" id="UP000633365">
    <property type="component" value="Unassembled WGS sequence"/>
</dbReference>
<accession>A0A935C4M2</accession>
<evidence type="ECO:0000313" key="9">
    <source>
        <dbReference type="EMBL" id="MBK6090331.1"/>
    </source>
</evidence>
<evidence type="ECO:0000313" key="10">
    <source>
        <dbReference type="Proteomes" id="UP000633365"/>
    </source>
</evidence>
<feature type="transmembrane region" description="Helical" evidence="8">
    <location>
        <begin position="182"/>
        <end position="200"/>
    </location>
</feature>
<organism evidence="9 10">
    <name type="scientific">Ruminococcus difficilis</name>
    <dbReference type="NCBI Taxonomy" id="2763069"/>
    <lineage>
        <taxon>Bacteria</taxon>
        <taxon>Bacillati</taxon>
        <taxon>Bacillota</taxon>
        <taxon>Clostridia</taxon>
        <taxon>Eubacteriales</taxon>
        <taxon>Oscillospiraceae</taxon>
        <taxon>Ruminococcus</taxon>
    </lineage>
</organism>
<feature type="transmembrane region" description="Helical" evidence="8">
    <location>
        <begin position="155"/>
        <end position="176"/>
    </location>
</feature>
<feature type="transmembrane region" description="Helical" evidence="8">
    <location>
        <begin position="207"/>
        <end position="226"/>
    </location>
</feature>
<dbReference type="EMBL" id="JAEQMG010000201">
    <property type="protein sequence ID" value="MBK6090331.1"/>
    <property type="molecule type" value="Genomic_DNA"/>
</dbReference>
<feature type="transmembrane region" description="Helical" evidence="8">
    <location>
        <begin position="12"/>
        <end position="35"/>
    </location>
</feature>
<sequence length="236" mass="25199">MKKEFVKGMRHGIPIMLGYLSVSFGFGVLCIQQNLSILAAVGISVTNLTSAGQVAGVEIIAAGGSLLEMVLCQLVINLRYSLMSLSLSQKLDPSFNIMHRLFVGFGVTDEIFAVASSQTEPLKPSYMYGLILTPFLGWSTGTLIGAIAGDIMPPMVTAALSLMLYGMFIAIILPPAKKDRKVLFVVLIAAALSVVIRFCLPMISSGFSVIICALVASIVGALFFPVSDRERGEDNT</sequence>
<name>A0A935C4M2_9FIRM</name>
<protein>
    <submittedName>
        <fullName evidence="9">AzlC family ABC transporter permease</fullName>
    </submittedName>
</protein>
<comment type="similarity">
    <text evidence="2">Belongs to the AzlC family.</text>
</comment>
<proteinExistence type="inferred from homology"/>